<dbReference type="AlphaFoldDB" id="A0A2H3KKS1"/>
<dbReference type="RefSeq" id="WP_097554456.1">
    <property type="nucleotide sequence ID" value="NZ_PCMW01000061.1"/>
</dbReference>
<feature type="transmembrane region" description="Helical" evidence="5">
    <location>
        <begin position="332"/>
        <end position="356"/>
    </location>
</feature>
<feature type="transmembrane region" description="Helical" evidence="5">
    <location>
        <begin position="220"/>
        <end position="238"/>
    </location>
</feature>
<dbReference type="GO" id="GO:0016020">
    <property type="term" value="C:membrane"/>
    <property type="evidence" value="ECO:0007669"/>
    <property type="project" value="UniProtKB-SubCell"/>
</dbReference>
<feature type="transmembrane region" description="Helical" evidence="5">
    <location>
        <begin position="363"/>
        <end position="386"/>
    </location>
</feature>
<comment type="subcellular location">
    <subcellularLocation>
        <location evidence="1">Membrane</location>
        <topology evidence="1">Multi-pass membrane protein</topology>
    </subcellularLocation>
</comment>
<dbReference type="InterPro" id="IPR007016">
    <property type="entry name" value="O-antigen_ligase-rel_domated"/>
</dbReference>
<accession>A0A2H3KKS1</accession>
<feature type="transmembrane region" description="Helical" evidence="5">
    <location>
        <begin position="84"/>
        <end position="101"/>
    </location>
</feature>
<gene>
    <name evidence="7" type="ORF">B0A77_10940</name>
</gene>
<evidence type="ECO:0000256" key="4">
    <source>
        <dbReference type="ARBA" id="ARBA00023136"/>
    </source>
</evidence>
<feature type="domain" description="O-antigen ligase-related" evidence="6">
    <location>
        <begin position="181"/>
        <end position="348"/>
    </location>
</feature>
<dbReference type="Pfam" id="PF04932">
    <property type="entry name" value="Wzy_C"/>
    <property type="match status" value="1"/>
</dbReference>
<feature type="transmembrane region" description="Helical" evidence="5">
    <location>
        <begin position="392"/>
        <end position="410"/>
    </location>
</feature>
<dbReference type="EMBL" id="PCMW01000061">
    <property type="protein sequence ID" value="PDS23411.1"/>
    <property type="molecule type" value="Genomic_DNA"/>
</dbReference>
<evidence type="ECO:0000256" key="5">
    <source>
        <dbReference type="SAM" id="Phobius"/>
    </source>
</evidence>
<reference evidence="7 8" key="1">
    <citation type="submission" date="2017-09" db="EMBL/GenBank/DDBJ databases">
        <title>Whole genomes of Flavobacteriaceae.</title>
        <authorList>
            <person name="Stine C."/>
            <person name="Li C."/>
            <person name="Tadesse D."/>
        </authorList>
    </citation>
    <scope>NUCLEOTIDE SEQUENCE [LARGE SCALE GENOMIC DNA]</scope>
    <source>
        <strain evidence="7 8">ATCC 35036</strain>
    </source>
</reference>
<evidence type="ECO:0000256" key="2">
    <source>
        <dbReference type="ARBA" id="ARBA00022692"/>
    </source>
</evidence>
<feature type="transmembrane region" description="Helical" evidence="5">
    <location>
        <begin position="51"/>
        <end position="72"/>
    </location>
</feature>
<name>A0A2H3KKS1_9FLAO</name>
<evidence type="ECO:0000313" key="7">
    <source>
        <dbReference type="EMBL" id="PDS23411.1"/>
    </source>
</evidence>
<proteinExistence type="predicted"/>
<keyword evidence="2 5" id="KW-0812">Transmembrane</keyword>
<dbReference type="OrthoDB" id="787277at2"/>
<organism evidence="7 8">
    <name type="scientific">Flavobacterium branchiophilum</name>
    <dbReference type="NCBI Taxonomy" id="55197"/>
    <lineage>
        <taxon>Bacteria</taxon>
        <taxon>Pseudomonadati</taxon>
        <taxon>Bacteroidota</taxon>
        <taxon>Flavobacteriia</taxon>
        <taxon>Flavobacteriales</taxon>
        <taxon>Flavobacteriaceae</taxon>
        <taxon>Flavobacterium</taxon>
    </lineage>
</organism>
<dbReference type="Proteomes" id="UP000220828">
    <property type="component" value="Unassembled WGS sequence"/>
</dbReference>
<evidence type="ECO:0000259" key="6">
    <source>
        <dbReference type="Pfam" id="PF04932"/>
    </source>
</evidence>
<feature type="transmembrane region" description="Helical" evidence="5">
    <location>
        <begin position="184"/>
        <end position="208"/>
    </location>
</feature>
<comment type="caution">
    <text evidence="7">The sequence shown here is derived from an EMBL/GenBank/DDBJ whole genome shotgun (WGS) entry which is preliminary data.</text>
</comment>
<feature type="transmembrane region" description="Helical" evidence="5">
    <location>
        <begin position="113"/>
        <end position="137"/>
    </location>
</feature>
<keyword evidence="3 5" id="KW-1133">Transmembrane helix</keyword>
<keyword evidence="4 5" id="KW-0472">Membrane</keyword>
<evidence type="ECO:0000256" key="1">
    <source>
        <dbReference type="ARBA" id="ARBA00004141"/>
    </source>
</evidence>
<evidence type="ECO:0000313" key="8">
    <source>
        <dbReference type="Proteomes" id="UP000220828"/>
    </source>
</evidence>
<sequence>MKIHKSKFYSALFICLLLLQIYNPSFRVNIIIQGLVLMGFLLVEKITISKTFFKSIVPLLLVFAIGFLGIFLNKYKPVDVLKDCFYVGKPILGLAIGYFFFSKINDYSIFVKSVVLAALLSAIFHVFYVVFTGAIFGSLSLIREFMRDNFLEMFALFMMYFYNLKEKNKLFKSKFVYNFVFRLILISCILYFSRTMIITAIMLWLTLLGYAKLNAKSFRIIGIFSFSITMLYVYLFSIKIDRNEEGVRALLFKIKNAPAEIFITKIDKEDHKQLWDHWRGYEAARAFKLMSDSPSSYVFGCGHGSLINLKIFAPLTNDDKGLKYISEIHNGYVFILYKTGLIGFILYLYFIIILYLNVYKNSLMANFLGMIAIFYFFTTITITGIFNKNDTIIFILGGLLYFNSYTKFSLVNETN</sequence>
<protein>
    <recommendedName>
        <fullName evidence="6">O-antigen ligase-related domain-containing protein</fullName>
    </recommendedName>
</protein>
<evidence type="ECO:0000256" key="3">
    <source>
        <dbReference type="ARBA" id="ARBA00022989"/>
    </source>
</evidence>